<protein>
    <submittedName>
        <fullName evidence="2">3-ketodihydrosphingosine reductase</fullName>
    </submittedName>
</protein>
<keyword evidence="3" id="KW-1185">Reference proteome</keyword>
<comment type="caution">
    <text evidence="2">The sequence shown here is derived from an EMBL/GenBank/DDBJ whole genome shotgun (WGS) entry which is preliminary data.</text>
</comment>
<keyword evidence="1" id="KW-0472">Membrane</keyword>
<organism evidence="2 3">
    <name type="scientific">Anaeramoeba flamelloides</name>
    <dbReference type="NCBI Taxonomy" id="1746091"/>
    <lineage>
        <taxon>Eukaryota</taxon>
        <taxon>Metamonada</taxon>
        <taxon>Anaeramoebidae</taxon>
        <taxon>Anaeramoeba</taxon>
    </lineage>
</organism>
<feature type="transmembrane region" description="Helical" evidence="1">
    <location>
        <begin position="33"/>
        <end position="53"/>
    </location>
</feature>
<keyword evidence="1" id="KW-0812">Transmembrane</keyword>
<evidence type="ECO:0000313" key="3">
    <source>
        <dbReference type="Proteomes" id="UP001150062"/>
    </source>
</evidence>
<evidence type="ECO:0000313" key="2">
    <source>
        <dbReference type="EMBL" id="KAJ6249398.1"/>
    </source>
</evidence>
<sequence length="282" mass="32160">MLLLMSSCITCTFRSLLTPYIPQVSLLNDQQFSAMLLVVVSFFCLISSILFHIRMNPSIYKLEKQHVVILSPFSLFTKCFAYKAILNGGHVSLIGSDQSELISFKTFLKQHIPKPTNQKKKKSTTTTTTTNENSDLQRISAIQAEKRSRKALPQALQKAKRDHGDINCLICYCNCASEYEGFASLSETQLVETTRETLATLNSIRLCIQQNEKLEQILIVCKSNSFNSLLKGWLSNFNQELIKKKKKTRLHLLEEKNLNENQHLKSLDRILIKMKKGKLLIS</sequence>
<reference evidence="2" key="1">
    <citation type="submission" date="2022-08" db="EMBL/GenBank/DDBJ databases">
        <title>Novel sulfate-reducing endosymbionts in the free-living metamonad Anaeramoeba.</title>
        <authorList>
            <person name="Jerlstrom-Hultqvist J."/>
            <person name="Cepicka I."/>
            <person name="Gallot-Lavallee L."/>
            <person name="Salas-Leiva D."/>
            <person name="Curtis B.A."/>
            <person name="Zahonova K."/>
            <person name="Pipaliya S."/>
            <person name="Dacks J."/>
            <person name="Roger A.J."/>
        </authorList>
    </citation>
    <scope>NUCLEOTIDE SEQUENCE</scope>
    <source>
        <strain evidence="2">Schooner1</strain>
    </source>
</reference>
<keyword evidence="1" id="KW-1133">Transmembrane helix</keyword>
<dbReference type="EMBL" id="JAOAOG010000098">
    <property type="protein sequence ID" value="KAJ6249398.1"/>
    <property type="molecule type" value="Genomic_DNA"/>
</dbReference>
<name>A0ABQ8YXQ9_9EUKA</name>
<evidence type="ECO:0000256" key="1">
    <source>
        <dbReference type="SAM" id="Phobius"/>
    </source>
</evidence>
<proteinExistence type="predicted"/>
<dbReference type="Proteomes" id="UP001150062">
    <property type="component" value="Unassembled WGS sequence"/>
</dbReference>
<gene>
    <name evidence="2" type="ORF">M0813_16818</name>
</gene>
<accession>A0ABQ8YXQ9</accession>